<name>A0ABS6HED0_9PROT</name>
<gene>
    <name evidence="9" type="ORF">JJQ90_23800</name>
</gene>
<keyword evidence="4" id="KW-0256">Endoplasmic reticulum</keyword>
<evidence type="ECO:0000256" key="4">
    <source>
        <dbReference type="ARBA" id="ARBA00022824"/>
    </source>
</evidence>
<evidence type="ECO:0000313" key="9">
    <source>
        <dbReference type="EMBL" id="MBU8546764.1"/>
    </source>
</evidence>
<comment type="subcellular location">
    <subcellularLocation>
        <location evidence="1">Endomembrane system</location>
        <topology evidence="1">Multi-pass membrane protein</topology>
    </subcellularLocation>
    <subcellularLocation>
        <location evidence="2">Endoplasmic reticulum membrane</location>
    </subcellularLocation>
</comment>
<evidence type="ECO:0000256" key="5">
    <source>
        <dbReference type="ARBA" id="ARBA00022989"/>
    </source>
</evidence>
<reference evidence="9 10" key="1">
    <citation type="submission" date="2021-01" db="EMBL/GenBank/DDBJ databases">
        <title>Roseomonas sp. nov, a bacterium isolated from an oil production mixture in Yumen Oilfield.</title>
        <authorList>
            <person name="Wu D."/>
        </authorList>
    </citation>
    <scope>NUCLEOTIDE SEQUENCE [LARGE SCALE GENOMIC DNA]</scope>
    <source>
        <strain evidence="9 10">ROY-5-3</strain>
    </source>
</reference>
<feature type="transmembrane region" description="Helical" evidence="8">
    <location>
        <begin position="316"/>
        <end position="342"/>
    </location>
</feature>
<dbReference type="InterPro" id="IPR012430">
    <property type="entry name" value="TMEM43_fam"/>
</dbReference>
<feature type="compositionally biased region" description="Basic and acidic residues" evidence="7">
    <location>
        <begin position="149"/>
        <end position="165"/>
    </location>
</feature>
<evidence type="ECO:0000256" key="2">
    <source>
        <dbReference type="ARBA" id="ARBA00004586"/>
    </source>
</evidence>
<keyword evidence="5 8" id="KW-1133">Transmembrane helix</keyword>
<keyword evidence="6 8" id="KW-0472">Membrane</keyword>
<organism evidence="9 10">
    <name type="scientific">Falsiroseomonas oleicola</name>
    <dbReference type="NCBI Taxonomy" id="2801474"/>
    <lineage>
        <taxon>Bacteria</taxon>
        <taxon>Pseudomonadati</taxon>
        <taxon>Pseudomonadota</taxon>
        <taxon>Alphaproteobacteria</taxon>
        <taxon>Acetobacterales</taxon>
        <taxon>Roseomonadaceae</taxon>
        <taxon>Falsiroseomonas</taxon>
    </lineage>
</organism>
<evidence type="ECO:0000256" key="1">
    <source>
        <dbReference type="ARBA" id="ARBA00004127"/>
    </source>
</evidence>
<dbReference type="PANTHER" id="PTHR13416">
    <property type="match status" value="1"/>
</dbReference>
<evidence type="ECO:0000256" key="7">
    <source>
        <dbReference type="SAM" id="MobiDB-lite"/>
    </source>
</evidence>
<evidence type="ECO:0000256" key="6">
    <source>
        <dbReference type="ARBA" id="ARBA00023136"/>
    </source>
</evidence>
<dbReference type="EMBL" id="JAERQM010000009">
    <property type="protein sequence ID" value="MBU8546764.1"/>
    <property type="molecule type" value="Genomic_DNA"/>
</dbReference>
<evidence type="ECO:0000256" key="3">
    <source>
        <dbReference type="ARBA" id="ARBA00022692"/>
    </source>
</evidence>
<dbReference type="Proteomes" id="UP000689967">
    <property type="component" value="Unassembled WGS sequence"/>
</dbReference>
<protein>
    <submittedName>
        <fullName evidence="9">TMEM43 family protein</fullName>
    </submittedName>
</protein>
<feature type="transmembrane region" description="Helical" evidence="8">
    <location>
        <begin position="21"/>
        <end position="41"/>
    </location>
</feature>
<accession>A0ABS6HED0</accession>
<sequence>MPSDQFTETTRQSWFSRLGGALKGILVGLILVLVAMVLIFWNEGRAVQTARSLAEGAGQVRSVDAARPDPALEGRLVHVAAPVRAGPPPADAELGVTAPGGTLRLIRRVEMFQWREEQQSETRTALGGGTETVTTYRYSRAWAEGRIDSSRFRQPDNHQNPEPRHAGASWTAAEARLGGFRLAPAQLEGLAAEEALAPPAAYNTQGNVLFLGANPQAPRIGDLRITWRIAQPEALSVVAAQRGEGFAPFATRAGDALFMLVPGQVPAAEIFAQAEAANVMLTWLLRLAGFVLMLAGWGMVLRPLKVLADVLPPVGAVVGFGTGLVALVLTLVLAPTLIAIAWLFYRPIVALAVLAVGLGAAFAVTRLWRRAMPA</sequence>
<feature type="transmembrane region" description="Helical" evidence="8">
    <location>
        <begin position="348"/>
        <end position="368"/>
    </location>
</feature>
<evidence type="ECO:0000256" key="8">
    <source>
        <dbReference type="SAM" id="Phobius"/>
    </source>
</evidence>
<dbReference type="Pfam" id="PF07787">
    <property type="entry name" value="TMEM43"/>
    <property type="match status" value="1"/>
</dbReference>
<comment type="caution">
    <text evidence="9">The sequence shown here is derived from an EMBL/GenBank/DDBJ whole genome shotgun (WGS) entry which is preliminary data.</text>
</comment>
<keyword evidence="3 8" id="KW-0812">Transmembrane</keyword>
<proteinExistence type="predicted"/>
<feature type="region of interest" description="Disordered" evidence="7">
    <location>
        <begin position="149"/>
        <end position="168"/>
    </location>
</feature>
<evidence type="ECO:0000313" key="10">
    <source>
        <dbReference type="Proteomes" id="UP000689967"/>
    </source>
</evidence>
<dbReference type="PANTHER" id="PTHR13416:SF2">
    <property type="entry name" value="TRANSMEMBRANE PROTEIN 43"/>
    <property type="match status" value="1"/>
</dbReference>
<keyword evidence="10" id="KW-1185">Reference proteome</keyword>
<feature type="transmembrane region" description="Helical" evidence="8">
    <location>
        <begin position="283"/>
        <end position="304"/>
    </location>
</feature>
<dbReference type="RefSeq" id="WP_216878780.1">
    <property type="nucleotide sequence ID" value="NZ_JAERQM010000009.1"/>
</dbReference>